<sequence>MGSLHCMALAAIPISEVSTRQTGANLMMKFVWAILIVMAILMFGRFLVNTVDTHDEPIETHPPQEEQSP</sequence>
<dbReference type="EMBL" id="LRFG02000001">
    <property type="protein sequence ID" value="PCO06216.1"/>
    <property type="molecule type" value="Genomic_DNA"/>
</dbReference>
<keyword evidence="1" id="KW-0472">Membrane</keyword>
<evidence type="ECO:0000313" key="3">
    <source>
        <dbReference type="Proteomes" id="UP000218427"/>
    </source>
</evidence>
<dbReference type="Proteomes" id="UP000218427">
    <property type="component" value="Unassembled WGS sequence"/>
</dbReference>
<feature type="transmembrane region" description="Helical" evidence="1">
    <location>
        <begin position="30"/>
        <end position="48"/>
    </location>
</feature>
<keyword evidence="3" id="KW-1185">Reference proteome</keyword>
<accession>A0ABX4I283</accession>
<keyword evidence="1" id="KW-0812">Transmembrane</keyword>
<comment type="caution">
    <text evidence="2">The sequence shown here is derived from an EMBL/GenBank/DDBJ whole genome shotgun (WGS) entry which is preliminary data.</text>
</comment>
<protein>
    <submittedName>
        <fullName evidence="2">Uncharacterized protein</fullName>
    </submittedName>
</protein>
<name>A0ABX4I283_9GAMM</name>
<gene>
    <name evidence="2" type="ORF">AWR36_000010</name>
</gene>
<proteinExistence type="predicted"/>
<keyword evidence="1" id="KW-1133">Transmembrane helix</keyword>
<reference evidence="2" key="1">
    <citation type="submission" date="2017-08" db="EMBL/GenBank/DDBJ databases">
        <title>Microbulbifer marisrubri sp. nov., a halophilic alphaproteobacterium isolated from marine sediment of the Yellow Sea, China.</title>
        <authorList>
            <person name="Zhang G."/>
            <person name="Xiong Q."/>
        </authorList>
    </citation>
    <scope>NUCLEOTIDE SEQUENCE [LARGE SCALE GENOMIC DNA]</scope>
    <source>
        <strain evidence="2">WRN-8</strain>
    </source>
</reference>
<evidence type="ECO:0000313" key="2">
    <source>
        <dbReference type="EMBL" id="PCO06216.1"/>
    </source>
</evidence>
<evidence type="ECO:0000256" key="1">
    <source>
        <dbReference type="SAM" id="Phobius"/>
    </source>
</evidence>
<organism evidence="2 3">
    <name type="scientific">Microbulbifer flavimaris</name>
    <dbReference type="NCBI Taxonomy" id="1781068"/>
    <lineage>
        <taxon>Bacteria</taxon>
        <taxon>Pseudomonadati</taxon>
        <taxon>Pseudomonadota</taxon>
        <taxon>Gammaproteobacteria</taxon>
        <taxon>Cellvibrionales</taxon>
        <taxon>Microbulbiferaceae</taxon>
        <taxon>Microbulbifer</taxon>
    </lineage>
</organism>